<evidence type="ECO:0000256" key="2">
    <source>
        <dbReference type="ARBA" id="ARBA00022741"/>
    </source>
</evidence>
<sequence>MEKKILNKVDTWPDMIKTEHNMLNFWEKQQIFEKLRLKNRGKQLLYRTQPYTHSYPHCWRCSSELLFRLVDEWFISMDPWREDIKGVARQINWIPSYGMDLELDWLNNMSDWMISKKRFWGLALPIWVCEDCGNFEVLGSSGYLPTWFWSASPVSSETGFTAFWP</sequence>
<evidence type="ECO:0000256" key="4">
    <source>
        <dbReference type="ARBA" id="ARBA00022917"/>
    </source>
</evidence>
<proteinExistence type="predicted"/>
<dbReference type="GO" id="GO:0005524">
    <property type="term" value="F:ATP binding"/>
    <property type="evidence" value="ECO:0007669"/>
    <property type="project" value="UniProtKB-KW"/>
</dbReference>
<organism evidence="7 8">
    <name type="scientific">Candidatus Wallbacteria bacterium HGW-Wallbacteria-1</name>
    <dbReference type="NCBI Taxonomy" id="2013854"/>
    <lineage>
        <taxon>Bacteria</taxon>
        <taxon>Candidatus Walliibacteriota</taxon>
    </lineage>
</organism>
<dbReference type="Pfam" id="PF00133">
    <property type="entry name" value="tRNA-synt_1"/>
    <property type="match status" value="1"/>
</dbReference>
<dbReference type="InterPro" id="IPR023586">
    <property type="entry name" value="Ile-tRNA-ligase_type2"/>
</dbReference>
<comment type="caution">
    <text evidence="7">The sequence shown here is derived from an EMBL/GenBank/DDBJ whole genome shotgun (WGS) entry which is preliminary data.</text>
</comment>
<keyword evidence="4" id="KW-0648">Protein biosynthesis</keyword>
<dbReference type="GO" id="GO:0006428">
    <property type="term" value="P:isoleucyl-tRNA aminoacylation"/>
    <property type="evidence" value="ECO:0007669"/>
    <property type="project" value="TreeGrafter"/>
</dbReference>
<dbReference type="EMBL" id="PGXC01000002">
    <property type="protein sequence ID" value="PKK91647.1"/>
    <property type="molecule type" value="Genomic_DNA"/>
</dbReference>
<dbReference type="PANTHER" id="PTHR42780">
    <property type="entry name" value="SOLEUCYL-TRNA SYNTHETASE"/>
    <property type="match status" value="1"/>
</dbReference>
<evidence type="ECO:0000259" key="6">
    <source>
        <dbReference type="Pfam" id="PF00133"/>
    </source>
</evidence>
<evidence type="ECO:0000256" key="1">
    <source>
        <dbReference type="ARBA" id="ARBA00022598"/>
    </source>
</evidence>
<reference evidence="7 8" key="1">
    <citation type="journal article" date="2017" name="ISME J.">
        <title>Potential for microbial H2 and metal transformations associated with novel bacteria and archaea in deep terrestrial subsurface sediments.</title>
        <authorList>
            <person name="Hernsdorf A.W."/>
            <person name="Amano Y."/>
            <person name="Miyakawa K."/>
            <person name="Ise K."/>
            <person name="Suzuki Y."/>
            <person name="Anantharaman K."/>
            <person name="Probst A."/>
            <person name="Burstein D."/>
            <person name="Thomas B.C."/>
            <person name="Banfield J.F."/>
        </authorList>
    </citation>
    <scope>NUCLEOTIDE SEQUENCE [LARGE SCALE GENOMIC DNA]</scope>
    <source>
        <strain evidence="7">HGW-Wallbacteria-1</strain>
    </source>
</reference>
<dbReference type="GO" id="GO:0004822">
    <property type="term" value="F:isoleucine-tRNA ligase activity"/>
    <property type="evidence" value="ECO:0007669"/>
    <property type="project" value="InterPro"/>
</dbReference>
<evidence type="ECO:0000256" key="5">
    <source>
        <dbReference type="ARBA" id="ARBA00023146"/>
    </source>
</evidence>
<evidence type="ECO:0000256" key="3">
    <source>
        <dbReference type="ARBA" id="ARBA00022840"/>
    </source>
</evidence>
<dbReference type="Gene3D" id="3.40.50.620">
    <property type="entry name" value="HUPs"/>
    <property type="match status" value="1"/>
</dbReference>
<gene>
    <name evidence="7" type="ORF">CVV64_02985</name>
</gene>
<feature type="domain" description="Aminoacyl-tRNA synthetase class Ia" evidence="6">
    <location>
        <begin position="67"/>
        <end position="137"/>
    </location>
</feature>
<dbReference type="InterPro" id="IPR014729">
    <property type="entry name" value="Rossmann-like_a/b/a_fold"/>
</dbReference>
<dbReference type="Proteomes" id="UP000233256">
    <property type="component" value="Unassembled WGS sequence"/>
</dbReference>
<dbReference type="SUPFAM" id="SSF52374">
    <property type="entry name" value="Nucleotidylyl transferase"/>
    <property type="match status" value="1"/>
</dbReference>
<keyword evidence="1" id="KW-0436">Ligase</keyword>
<keyword evidence="2" id="KW-0547">Nucleotide-binding</keyword>
<name>A0A2N1PTI1_9BACT</name>
<dbReference type="PANTHER" id="PTHR42780:SF1">
    <property type="entry name" value="ISOLEUCINE--TRNA LIGASE, CYTOPLASMIC"/>
    <property type="match status" value="1"/>
</dbReference>
<evidence type="ECO:0000313" key="7">
    <source>
        <dbReference type="EMBL" id="PKK91647.1"/>
    </source>
</evidence>
<dbReference type="InterPro" id="IPR002300">
    <property type="entry name" value="aa-tRNA-synth_Ia"/>
</dbReference>
<keyword evidence="3" id="KW-0067">ATP-binding</keyword>
<keyword evidence="5" id="KW-0030">Aminoacyl-tRNA synthetase</keyword>
<dbReference type="AlphaFoldDB" id="A0A2N1PTI1"/>
<evidence type="ECO:0000313" key="8">
    <source>
        <dbReference type="Proteomes" id="UP000233256"/>
    </source>
</evidence>
<protein>
    <recommendedName>
        <fullName evidence="6">Aminoacyl-tRNA synthetase class Ia domain-containing protein</fullName>
    </recommendedName>
</protein>
<accession>A0A2N1PTI1</accession>